<organism evidence="1 2">
    <name type="scientific">Cotesia glomerata</name>
    <name type="common">Lepidopteran parasitic wasp</name>
    <name type="synonym">Apanteles glomeratus</name>
    <dbReference type="NCBI Taxonomy" id="32391"/>
    <lineage>
        <taxon>Eukaryota</taxon>
        <taxon>Metazoa</taxon>
        <taxon>Ecdysozoa</taxon>
        <taxon>Arthropoda</taxon>
        <taxon>Hexapoda</taxon>
        <taxon>Insecta</taxon>
        <taxon>Pterygota</taxon>
        <taxon>Neoptera</taxon>
        <taxon>Endopterygota</taxon>
        <taxon>Hymenoptera</taxon>
        <taxon>Apocrita</taxon>
        <taxon>Ichneumonoidea</taxon>
        <taxon>Braconidae</taxon>
        <taxon>Microgastrinae</taxon>
        <taxon>Cotesia</taxon>
    </lineage>
</organism>
<dbReference type="EMBL" id="JAHXZJ010002609">
    <property type="protein sequence ID" value="KAH0539842.1"/>
    <property type="molecule type" value="Genomic_DNA"/>
</dbReference>
<accession>A0AAV7HZ28</accession>
<proteinExistence type="predicted"/>
<sequence length="152" mass="18054">MMREEYKNREELFPFNPKLESASLLKNNEEASPSSFEFKLKLLWSVPDNWRPLHRSINASTVNKILKSKMNASVIMIIAYVDLSTVTHLPINRLAALNIEQSLYSFQLYISTRDAMRRRGEERDRVRERNYGREVHGFWHLEHVLKLELYET</sequence>
<protein>
    <submittedName>
        <fullName evidence="1">Uncharacterized protein</fullName>
    </submittedName>
</protein>
<evidence type="ECO:0000313" key="2">
    <source>
        <dbReference type="Proteomes" id="UP000826195"/>
    </source>
</evidence>
<keyword evidence="2" id="KW-1185">Reference proteome</keyword>
<evidence type="ECO:0000313" key="1">
    <source>
        <dbReference type="EMBL" id="KAH0539842.1"/>
    </source>
</evidence>
<dbReference type="Proteomes" id="UP000826195">
    <property type="component" value="Unassembled WGS sequence"/>
</dbReference>
<dbReference type="AlphaFoldDB" id="A0AAV7HZ28"/>
<name>A0AAV7HZ28_COTGL</name>
<comment type="caution">
    <text evidence="1">The sequence shown here is derived from an EMBL/GenBank/DDBJ whole genome shotgun (WGS) entry which is preliminary data.</text>
</comment>
<reference evidence="1 2" key="1">
    <citation type="journal article" date="2021" name="J. Hered.">
        <title>A chromosome-level genome assembly of the parasitoid wasp, Cotesia glomerata (Hymenoptera: Braconidae).</title>
        <authorList>
            <person name="Pinto B.J."/>
            <person name="Weis J.J."/>
            <person name="Gamble T."/>
            <person name="Ode P.J."/>
            <person name="Paul R."/>
            <person name="Zaspel J.M."/>
        </authorList>
    </citation>
    <scope>NUCLEOTIDE SEQUENCE [LARGE SCALE GENOMIC DNA]</scope>
    <source>
        <strain evidence="1">CgM1</strain>
    </source>
</reference>
<gene>
    <name evidence="1" type="ORF">KQX54_008883</name>
</gene>